<comment type="similarity">
    <text evidence="3 11">Belongs to the CobT family.</text>
</comment>
<comment type="pathway">
    <text evidence="2 11">Nucleoside biosynthesis; alpha-ribazole biosynthesis; alpha-ribazole from 5,6-dimethylbenzimidazole: step 1/2.</text>
</comment>
<dbReference type="CDD" id="cd02439">
    <property type="entry name" value="DMB-PRT_CobT"/>
    <property type="match status" value="1"/>
</dbReference>
<dbReference type="GO" id="GO:0008939">
    <property type="term" value="F:nicotinate-nucleotide-dimethylbenzimidazole phosphoribosyltransferase activity"/>
    <property type="evidence" value="ECO:0007669"/>
    <property type="project" value="UniProtKB-EC"/>
</dbReference>
<dbReference type="InterPro" id="IPR003200">
    <property type="entry name" value="Nict_dMeBzImd_PRibTrfase"/>
</dbReference>
<dbReference type="EC" id="2.4.2.21" evidence="4 11"/>
<protein>
    <recommendedName>
        <fullName evidence="5 11">Nicotinate-nucleotide--dimethylbenzimidazole phosphoribosyltransferase</fullName>
        <shortName evidence="11">NN:DBI PRT</shortName>
        <ecNumber evidence="4 11">2.4.2.21</ecNumber>
    </recommendedName>
    <alternativeName>
        <fullName evidence="9 11">N(1)-alpha-phosphoribosyltransferase</fullName>
    </alternativeName>
</protein>
<evidence type="ECO:0000256" key="5">
    <source>
        <dbReference type="ARBA" id="ARBA00015486"/>
    </source>
</evidence>
<dbReference type="Gene3D" id="1.10.1610.10">
    <property type="match status" value="1"/>
</dbReference>
<proteinExistence type="inferred from homology"/>
<dbReference type="InterPro" id="IPR023195">
    <property type="entry name" value="Nict_dMeBzImd_PRibTrfase_N"/>
</dbReference>
<evidence type="ECO:0000256" key="2">
    <source>
        <dbReference type="ARBA" id="ARBA00005049"/>
    </source>
</evidence>
<feature type="active site" description="Proton acceptor" evidence="11">
    <location>
        <position position="317"/>
    </location>
</feature>
<evidence type="ECO:0000259" key="12">
    <source>
        <dbReference type="Pfam" id="PF00881"/>
    </source>
</evidence>
<dbReference type="Gene3D" id="3.40.109.10">
    <property type="entry name" value="NADH Oxidase"/>
    <property type="match status" value="1"/>
</dbReference>
<comment type="catalytic activity">
    <reaction evidence="10 11">
        <text>5,6-dimethylbenzimidazole + nicotinate beta-D-ribonucleotide = alpha-ribazole 5'-phosphate + nicotinate + H(+)</text>
        <dbReference type="Rhea" id="RHEA:11196"/>
        <dbReference type="ChEBI" id="CHEBI:15378"/>
        <dbReference type="ChEBI" id="CHEBI:15890"/>
        <dbReference type="ChEBI" id="CHEBI:32544"/>
        <dbReference type="ChEBI" id="CHEBI:57502"/>
        <dbReference type="ChEBI" id="CHEBI:57918"/>
        <dbReference type="EC" id="2.4.2.21"/>
    </reaction>
</comment>
<dbReference type="Pfam" id="PF00881">
    <property type="entry name" value="Nitroreductase"/>
    <property type="match status" value="1"/>
</dbReference>
<evidence type="ECO:0000256" key="6">
    <source>
        <dbReference type="ARBA" id="ARBA00022573"/>
    </source>
</evidence>
<dbReference type="RefSeq" id="WP_347438547.1">
    <property type="nucleotide sequence ID" value="NZ_CP089291.1"/>
</dbReference>
<keyword evidence="7 11" id="KW-0328">Glycosyltransferase</keyword>
<keyword evidence="6 11" id="KW-0169">Cobalamin biosynthesis</keyword>
<dbReference type="CDD" id="cd02145">
    <property type="entry name" value="BluB"/>
    <property type="match status" value="1"/>
</dbReference>
<evidence type="ECO:0000313" key="14">
    <source>
        <dbReference type="Proteomes" id="UP000830167"/>
    </source>
</evidence>
<comment type="function">
    <text evidence="1 11">Catalyzes the synthesis of alpha-ribazole-5'-phosphate from nicotinate mononucleotide (NAMN) and 5,6-dimethylbenzimidazole (DMB).</text>
</comment>
<dbReference type="NCBIfam" id="TIGR03160">
    <property type="entry name" value="cobT_DBIPRT"/>
    <property type="match status" value="1"/>
</dbReference>
<dbReference type="InterPro" id="IPR012825">
    <property type="entry name" value="BluB"/>
</dbReference>
<name>A0ABY4CMZ3_9BACL</name>
<dbReference type="EMBL" id="CP089291">
    <property type="protein sequence ID" value="UOF91857.1"/>
    <property type="molecule type" value="Genomic_DNA"/>
</dbReference>
<accession>A0ABY4CMZ3</accession>
<dbReference type="SUPFAM" id="SSF52733">
    <property type="entry name" value="Nicotinate mononucleotide:5,6-dimethylbenzimidazole phosphoribosyltransferase (CobT)"/>
    <property type="match status" value="1"/>
</dbReference>
<dbReference type="InterPro" id="IPR000415">
    <property type="entry name" value="Nitroreductase-like"/>
</dbReference>
<dbReference type="InterPro" id="IPR029479">
    <property type="entry name" value="Nitroreductase"/>
</dbReference>
<evidence type="ECO:0000256" key="10">
    <source>
        <dbReference type="ARBA" id="ARBA00047340"/>
    </source>
</evidence>
<dbReference type="Proteomes" id="UP000830167">
    <property type="component" value="Chromosome"/>
</dbReference>
<evidence type="ECO:0000256" key="1">
    <source>
        <dbReference type="ARBA" id="ARBA00002197"/>
    </source>
</evidence>
<dbReference type="HAMAP" id="MF_00230">
    <property type="entry name" value="CobT"/>
    <property type="match status" value="1"/>
</dbReference>
<evidence type="ECO:0000256" key="3">
    <source>
        <dbReference type="ARBA" id="ARBA00007110"/>
    </source>
</evidence>
<dbReference type="Pfam" id="PF02277">
    <property type="entry name" value="DBI_PRT"/>
    <property type="match status" value="1"/>
</dbReference>
<dbReference type="NCBIfam" id="TIGR02476">
    <property type="entry name" value="BluB"/>
    <property type="match status" value="1"/>
</dbReference>
<dbReference type="PANTHER" id="PTHR43463:SF1">
    <property type="entry name" value="NICOTINATE-NUCLEOTIDE--DIMETHYLBENZIMIDAZOLE PHOSPHORIBOSYLTRANSFERASE"/>
    <property type="match status" value="1"/>
</dbReference>
<reference evidence="13" key="1">
    <citation type="submission" date="2021-12" db="EMBL/GenBank/DDBJ databases">
        <title>Alicyclobacillaceae gen. nov., sp. nov., isolated from chalcocite enrichment system.</title>
        <authorList>
            <person name="Jiang Z."/>
        </authorList>
    </citation>
    <scope>NUCLEOTIDE SEQUENCE</scope>
    <source>
        <strain evidence="13">MYW30-H2</strain>
    </source>
</reference>
<sequence length="601" mass="64531">MKKMKDIMNAITEPDLSAQQAMENHLNSLTKPLGSLGRLEDLAIQLAGITGRTQPVIDPAAVIVMAADHGVSAEGVSAFPTEVTRQMVSNFISGGAAINVLARSAAASVQIVDIGVQGEFNLPGLISRKIRFGTNNMLHGPAMSMDEAVAAIEAGIDIAQDAIRKGAKLLALGEMGIGNTTASSALLAVLGQIPVEQAVGLGTGISQEMRQHKARVISKAIERNQPNPSDPVDVLAKIGGLEIAGLAGVVLGAAAMRIPVLVDGFISAIAAMIAVKLSPLAVHYLIASHESVEPGHALVNRLLGLQPLLNLNLRLGEGSGTAIALPIVRAAVRIAKEMATFDQAGVSGSLDGSVSGENQTLDDSGQTISMIPSPTYSIETPYFIETRHEFDQGQKAGVYQAIHTRRDIRTFIRQPIEEEKLRRILDAAHHAPSVGFMQPWNFIVVRSNPIKQQLHEIVAKEVQVAGQYFEGKRAELYPKLKVQGILEAPITICFTCDPTRDGAHVLGRNTLPETDVHSVVCAIENLWLAARAEGLGAGWVSFYKKQDVRKILHIPPHIDPVGLISIGYTHAFQERPVLETVGWGKRYSLDELIFTDRWGNH</sequence>
<dbReference type="PANTHER" id="PTHR43463">
    <property type="entry name" value="NICOTINATE-NUCLEOTIDE--DIMETHYLBENZIMIDAZOLE PHOSPHORIBOSYLTRANSFERASE"/>
    <property type="match status" value="1"/>
</dbReference>
<evidence type="ECO:0000256" key="8">
    <source>
        <dbReference type="ARBA" id="ARBA00022679"/>
    </source>
</evidence>
<feature type="domain" description="Nitroreductase" evidence="12">
    <location>
        <begin position="402"/>
        <end position="568"/>
    </location>
</feature>
<evidence type="ECO:0000256" key="9">
    <source>
        <dbReference type="ARBA" id="ARBA00030686"/>
    </source>
</evidence>
<dbReference type="Gene3D" id="3.40.50.10210">
    <property type="match status" value="1"/>
</dbReference>
<dbReference type="SUPFAM" id="SSF55469">
    <property type="entry name" value="FMN-dependent nitroreductase-like"/>
    <property type="match status" value="1"/>
</dbReference>
<gene>
    <name evidence="11 13" type="primary">cobT</name>
    <name evidence="13" type="ORF">LSG31_06355</name>
</gene>
<dbReference type="InterPro" id="IPR036087">
    <property type="entry name" value="Nict_dMeBzImd_PRibTrfase_sf"/>
</dbReference>
<evidence type="ECO:0000256" key="11">
    <source>
        <dbReference type="HAMAP-Rule" id="MF_00230"/>
    </source>
</evidence>
<evidence type="ECO:0000313" key="13">
    <source>
        <dbReference type="EMBL" id="UOF91857.1"/>
    </source>
</evidence>
<keyword evidence="8 11" id="KW-0808">Transferase</keyword>
<evidence type="ECO:0000256" key="7">
    <source>
        <dbReference type="ARBA" id="ARBA00022676"/>
    </source>
</evidence>
<organism evidence="13 14">
    <name type="scientific">Fodinisporobacter ferrooxydans</name>
    <dbReference type="NCBI Taxonomy" id="2901836"/>
    <lineage>
        <taxon>Bacteria</taxon>
        <taxon>Bacillati</taxon>
        <taxon>Bacillota</taxon>
        <taxon>Bacilli</taxon>
        <taxon>Bacillales</taxon>
        <taxon>Alicyclobacillaceae</taxon>
        <taxon>Fodinisporobacter</taxon>
    </lineage>
</organism>
<dbReference type="InterPro" id="IPR017846">
    <property type="entry name" value="Nict_dMeBzImd_PRibTrfase_bact"/>
</dbReference>
<dbReference type="NCBIfam" id="NF000996">
    <property type="entry name" value="PRK00105.1"/>
    <property type="match status" value="1"/>
</dbReference>
<keyword evidence="14" id="KW-1185">Reference proteome</keyword>
<evidence type="ECO:0000256" key="4">
    <source>
        <dbReference type="ARBA" id="ARBA00011991"/>
    </source>
</evidence>